<dbReference type="InterPro" id="IPR006119">
    <property type="entry name" value="Resolv_N"/>
</dbReference>
<dbReference type="EMBL" id="AP023367">
    <property type="protein sequence ID" value="BCJ93607.1"/>
    <property type="molecule type" value="Genomic_DNA"/>
</dbReference>
<dbReference type="Pfam" id="PF07508">
    <property type="entry name" value="Recombinase"/>
    <property type="match status" value="1"/>
</dbReference>
<dbReference type="GO" id="GO:0000150">
    <property type="term" value="F:DNA strand exchange activity"/>
    <property type="evidence" value="ECO:0007669"/>
    <property type="project" value="InterPro"/>
</dbReference>
<dbReference type="InterPro" id="IPR050639">
    <property type="entry name" value="SSR_resolvase"/>
</dbReference>
<dbReference type="InterPro" id="IPR011109">
    <property type="entry name" value="DNA_bind_recombinase_dom"/>
</dbReference>
<dbReference type="SUPFAM" id="SSF53041">
    <property type="entry name" value="Resolvase-like"/>
    <property type="match status" value="1"/>
</dbReference>
<protein>
    <submittedName>
        <fullName evidence="1">Resolvase</fullName>
    </submittedName>
</protein>
<dbReference type="PROSITE" id="PS51736">
    <property type="entry name" value="RECOMBINASES_3"/>
    <property type="match status" value="1"/>
</dbReference>
<dbReference type="Proteomes" id="UP000515561">
    <property type="component" value="Chromosome"/>
</dbReference>
<name>A0A6S6R0L0_9FIRM</name>
<dbReference type="AlphaFoldDB" id="A0A6S6R0L0"/>
<dbReference type="Pfam" id="PF00239">
    <property type="entry name" value="Resolvase"/>
    <property type="match status" value="1"/>
</dbReference>
<sequence>MEFRVGGYLRLSNEDGDNKQSESIENQLSIIQQYLDNHQELVLVDTYIDDGYTGMNYDRDEFKRMMCDIEAGKINTIVTKDLSRLGRDQVETSRLIKKDFIIRKIRYIAIDDNIDTFNEERNDIVVPFRILFNDFYSQDISVKIKAALNSKRKRGDFIGAFAPFGYQKDSNNNNRLIPDEEAAAIVRRIFQMYLQGYGKMKIARILNKEGILCPTEYKREKKEKYQNSRKLSSTNYWTYSTINRILSNEVYIGHMVQHKQEKISYNLKQHRAVPAEKYIVVNNTHEAIIEAETFDIVQKLLKSKNRNPGLEQNITMYAGLLKCGDCGRRLAKTKIKTKTGDTIYYKCGSYKQYGKEVCSSHSIREDVLNDIVLDTIKEEAQEALTQKDIDIMKTISYNEPRDNDELKLSEIKMAMVNLKQEKSNMLRMLAKGVINESDYQNFQTEIDQEERKYQEKETILRDKQSKTNKYLEQHDKWILNFINYVNIDSITREILVSLIDEINVFEDKRIIISFKFKSPFL</sequence>
<organism evidence="1 2">
    <name type="scientific">Anaerocolumna cellulosilytica</name>
    <dbReference type="NCBI Taxonomy" id="433286"/>
    <lineage>
        <taxon>Bacteria</taxon>
        <taxon>Bacillati</taxon>
        <taxon>Bacillota</taxon>
        <taxon>Clostridia</taxon>
        <taxon>Lachnospirales</taxon>
        <taxon>Lachnospiraceae</taxon>
        <taxon>Anaerocolumna</taxon>
    </lineage>
</organism>
<dbReference type="RefSeq" id="WP_184092988.1">
    <property type="nucleotide sequence ID" value="NZ_AP023367.1"/>
</dbReference>
<dbReference type="PANTHER" id="PTHR30461">
    <property type="entry name" value="DNA-INVERTASE FROM LAMBDOID PROPHAGE"/>
    <property type="match status" value="1"/>
</dbReference>
<dbReference type="SMART" id="SM00857">
    <property type="entry name" value="Resolvase"/>
    <property type="match status" value="1"/>
</dbReference>
<dbReference type="InterPro" id="IPR038109">
    <property type="entry name" value="DNA_bind_recomb_sf"/>
</dbReference>
<dbReference type="GO" id="GO:0003677">
    <property type="term" value="F:DNA binding"/>
    <property type="evidence" value="ECO:0007669"/>
    <property type="project" value="InterPro"/>
</dbReference>
<accession>A0A6S6R0L0</accession>
<dbReference type="PANTHER" id="PTHR30461:SF23">
    <property type="entry name" value="DNA RECOMBINASE-RELATED"/>
    <property type="match status" value="1"/>
</dbReference>
<dbReference type="Gene3D" id="3.90.1750.20">
    <property type="entry name" value="Putative Large Serine Recombinase, Chain B, Domain 2"/>
    <property type="match status" value="1"/>
</dbReference>
<dbReference type="Pfam" id="PF13408">
    <property type="entry name" value="Zn_ribbon_recom"/>
    <property type="match status" value="1"/>
</dbReference>
<proteinExistence type="predicted"/>
<dbReference type="KEGG" id="acel:acsn021_11760"/>
<dbReference type="InterPro" id="IPR036162">
    <property type="entry name" value="Resolvase-like_N_sf"/>
</dbReference>
<evidence type="ECO:0000313" key="1">
    <source>
        <dbReference type="EMBL" id="BCJ93607.1"/>
    </source>
</evidence>
<dbReference type="Gene3D" id="3.40.50.1390">
    <property type="entry name" value="Resolvase, N-terminal catalytic domain"/>
    <property type="match status" value="1"/>
</dbReference>
<keyword evidence="2" id="KW-1185">Reference proteome</keyword>
<gene>
    <name evidence="1" type="ORF">acsn021_11760</name>
</gene>
<reference evidence="1 2" key="1">
    <citation type="journal article" date="2016" name="Int. J. Syst. Evol. Microbiol.">
        <title>Descriptions of Anaerotaenia torta gen. nov., sp. nov. and Anaerocolumna cellulosilytica gen. nov., sp. nov. isolated from a methanogenic reactor of cattle waste.</title>
        <authorList>
            <person name="Uek A."/>
            <person name="Ohtaki Y."/>
            <person name="Kaku N."/>
            <person name="Ueki K."/>
        </authorList>
    </citation>
    <scope>NUCLEOTIDE SEQUENCE [LARGE SCALE GENOMIC DNA]</scope>
    <source>
        <strain evidence="1 2">SN021</strain>
    </source>
</reference>
<dbReference type="PROSITE" id="PS51737">
    <property type="entry name" value="RECOMBINASE_DNA_BIND"/>
    <property type="match status" value="1"/>
</dbReference>
<evidence type="ECO:0000313" key="2">
    <source>
        <dbReference type="Proteomes" id="UP000515561"/>
    </source>
</evidence>
<dbReference type="InterPro" id="IPR025827">
    <property type="entry name" value="Zn_ribbon_recom_dom"/>
</dbReference>